<keyword evidence="4" id="KW-1185">Reference proteome</keyword>
<dbReference type="EMBL" id="CADEPI010000007">
    <property type="protein sequence ID" value="CAB3362124.1"/>
    <property type="molecule type" value="Genomic_DNA"/>
</dbReference>
<feature type="domain" description="Thioredoxin" evidence="2">
    <location>
        <begin position="133"/>
        <end position="260"/>
    </location>
</feature>
<dbReference type="AlphaFoldDB" id="A0A8S1C2Q0"/>
<evidence type="ECO:0000259" key="2">
    <source>
        <dbReference type="PROSITE" id="PS51352"/>
    </source>
</evidence>
<sequence length="322" mass="36478">MNSTEMILSPYFFSLQRLPSVFLVFLLVLFGASGVKKESTLETMSDDELVNLVRTEKHVVVAFAQRDNDASEKLEDAILSLREDLVDALGAWVVKAENSAMARLYNPKAPNTPFAVYFRHGVPLLYDGELDEDLILHTFSNSKEPAVRELNDDVFEHLTQAATGATTGDWFVMFYGTSCVDCQRLQATWEAVAARLKARLNVARVNLELNGAATGRRFRVHKMPTFIFFRQGKLYRYPLDKLDVPSLASFATEWYRNARAEPVPTPLSPFDDLTQAIADWLRYTEWPWMVATGGSLVAIIALWAFCLRGRKKKVEKKQKKAK</sequence>
<dbReference type="PANTHER" id="PTHR19991:SF2">
    <property type="entry name" value="GH08893P"/>
    <property type="match status" value="1"/>
</dbReference>
<comment type="caution">
    <text evidence="3">The sequence shown here is derived from an EMBL/GenBank/DDBJ whole genome shotgun (WGS) entry which is preliminary data.</text>
</comment>
<reference evidence="3 4" key="1">
    <citation type="submission" date="2020-04" db="EMBL/GenBank/DDBJ databases">
        <authorList>
            <person name="Alioto T."/>
            <person name="Alioto T."/>
            <person name="Gomez Garrido J."/>
        </authorList>
    </citation>
    <scope>NUCLEOTIDE SEQUENCE [LARGE SCALE GENOMIC DNA]</scope>
</reference>
<dbReference type="CDD" id="cd02961">
    <property type="entry name" value="PDI_a_family"/>
    <property type="match status" value="1"/>
</dbReference>
<keyword evidence="1" id="KW-0812">Transmembrane</keyword>
<dbReference type="Gene3D" id="3.40.30.10">
    <property type="entry name" value="Glutaredoxin"/>
    <property type="match status" value="1"/>
</dbReference>
<evidence type="ECO:0000256" key="1">
    <source>
        <dbReference type="SAM" id="Phobius"/>
    </source>
</evidence>
<dbReference type="InterPro" id="IPR036249">
    <property type="entry name" value="Thioredoxin-like_sf"/>
</dbReference>
<accession>A0A8S1C2Q0</accession>
<keyword evidence="1" id="KW-0472">Membrane</keyword>
<proteinExistence type="predicted"/>
<dbReference type="Pfam" id="PF00085">
    <property type="entry name" value="Thioredoxin"/>
    <property type="match status" value="1"/>
</dbReference>
<name>A0A8S1C2Q0_9INSE</name>
<gene>
    <name evidence="3" type="ORF">CLODIP_2_CD01753</name>
</gene>
<keyword evidence="1" id="KW-1133">Transmembrane helix</keyword>
<feature type="transmembrane region" description="Helical" evidence="1">
    <location>
        <begin position="286"/>
        <end position="307"/>
    </location>
</feature>
<dbReference type="SUPFAM" id="SSF52833">
    <property type="entry name" value="Thioredoxin-like"/>
    <property type="match status" value="2"/>
</dbReference>
<dbReference type="Proteomes" id="UP000494165">
    <property type="component" value="Unassembled WGS sequence"/>
</dbReference>
<dbReference type="OrthoDB" id="72053at2759"/>
<dbReference type="PROSITE" id="PS51352">
    <property type="entry name" value="THIOREDOXIN_2"/>
    <property type="match status" value="1"/>
</dbReference>
<evidence type="ECO:0000313" key="3">
    <source>
        <dbReference type="EMBL" id="CAB3362124.1"/>
    </source>
</evidence>
<protein>
    <recommendedName>
        <fullName evidence="2">Thioredoxin domain-containing protein</fullName>
    </recommendedName>
</protein>
<evidence type="ECO:0000313" key="4">
    <source>
        <dbReference type="Proteomes" id="UP000494165"/>
    </source>
</evidence>
<organism evidence="3 4">
    <name type="scientific">Cloeon dipterum</name>
    <dbReference type="NCBI Taxonomy" id="197152"/>
    <lineage>
        <taxon>Eukaryota</taxon>
        <taxon>Metazoa</taxon>
        <taxon>Ecdysozoa</taxon>
        <taxon>Arthropoda</taxon>
        <taxon>Hexapoda</taxon>
        <taxon>Insecta</taxon>
        <taxon>Pterygota</taxon>
        <taxon>Palaeoptera</taxon>
        <taxon>Ephemeroptera</taxon>
        <taxon>Pisciforma</taxon>
        <taxon>Baetidae</taxon>
        <taxon>Cloeon</taxon>
    </lineage>
</organism>
<dbReference type="InterPro" id="IPR013766">
    <property type="entry name" value="Thioredoxin_domain"/>
</dbReference>
<dbReference type="PANTHER" id="PTHR19991">
    <property type="entry name" value="L 2 01289"/>
    <property type="match status" value="1"/>
</dbReference>